<keyword evidence="2" id="KW-1185">Reference proteome</keyword>
<sequence>MAGSRRKKHIHEIPDEVFKKVIEHLENGGTKKAACEMLGVSSNPTMERMIEEWQDRQIQVAEMKKKKRGTLIEGIELANVIEQYLSGDSFEEIADRNYRSVAMVKSVLERYGALLRLNDIVDPLNPPIIPDDAVAEEFEVGELVWVPGYQCIGEIKKAMDTPVGCYRVWLLSEGKQQNVHYMNYELASVKHLEKLGVDVKSLGYKWTREEVITLINEAVKAALKLDKEKGKRRE</sequence>
<evidence type="ECO:0000313" key="2">
    <source>
        <dbReference type="Proteomes" id="UP000026908"/>
    </source>
</evidence>
<protein>
    <submittedName>
        <fullName evidence="1">D2 protein</fullName>
    </submittedName>
</protein>
<dbReference type="OrthoDB" id="8837at10239"/>
<organism evidence="1 2">
    <name type="scientific">Escherichia phage vB_EcoS_FFH_1</name>
    <dbReference type="NCBI Taxonomy" id="1446489"/>
    <lineage>
        <taxon>Viruses</taxon>
        <taxon>Duplodnaviria</taxon>
        <taxon>Heunggongvirae</taxon>
        <taxon>Uroviricota</taxon>
        <taxon>Caudoviricetes</taxon>
        <taxon>Demerecviridae</taxon>
        <taxon>Markadamsvirinae</taxon>
        <taxon>Tequintavirus</taxon>
        <taxon>Tequintavirus FFH1</taxon>
    </lineage>
</organism>
<reference evidence="1 2" key="1">
    <citation type="journal article" date="2014" name="Genome Announc.">
        <title>Complete Genome Sequences of Two Escherichia coli O157:H7 Phages Effective in Limiting Contamination of Food Products.</title>
        <authorList>
            <person name="Hong Y."/>
            <person name="Pan Y."/>
            <person name="Harman N.J."/>
            <person name="Ebner P.D."/>
        </authorList>
    </citation>
    <scope>NUCLEOTIDE SEQUENCE [LARGE SCALE GENOMIC DNA]</scope>
</reference>
<proteinExistence type="predicted"/>
<accession>A0A023MHK1</accession>
<evidence type="ECO:0000313" key="1">
    <source>
        <dbReference type="EMBL" id="AHN83542.1"/>
    </source>
</evidence>
<dbReference type="GeneID" id="19487077"/>
<name>A0A023MHK1_9CAUD</name>
<dbReference type="EMBL" id="KJ190157">
    <property type="protein sequence ID" value="AHN83542.1"/>
    <property type="molecule type" value="Genomic_DNA"/>
</dbReference>
<dbReference type="KEGG" id="vg:19487077"/>
<dbReference type="RefSeq" id="YP_009031731.1">
    <property type="nucleotide sequence ID" value="NC_024139.1"/>
</dbReference>
<dbReference type="Proteomes" id="UP000026908">
    <property type="component" value="Segment"/>
</dbReference>